<feature type="domain" description="Helicase ATP-binding" evidence="2">
    <location>
        <begin position="225"/>
        <end position="374"/>
    </location>
</feature>
<gene>
    <name evidence="4" type="ORF">C4N18_06965</name>
</gene>
<reference evidence="5" key="1">
    <citation type="journal article" date="2018" name="MSphere">
        <title>Fusobacterium Genomics Using MinION and Illumina Sequencing Enables Genome Completion and Correction.</title>
        <authorList>
            <person name="Todd S.M."/>
            <person name="Settlage R.E."/>
            <person name="Lahmers K.K."/>
            <person name="Slade D.J."/>
        </authorList>
    </citation>
    <scope>NUCLEOTIDE SEQUENCE [LARGE SCALE GENOMIC DNA]</scope>
    <source>
        <strain evidence="5">ATCC 27725</strain>
    </source>
</reference>
<evidence type="ECO:0000313" key="4">
    <source>
        <dbReference type="EMBL" id="AVQ30964.1"/>
    </source>
</evidence>
<dbReference type="Pfam" id="PF04851">
    <property type="entry name" value="ResIII"/>
    <property type="match status" value="1"/>
</dbReference>
<dbReference type="PROSITE" id="PS51192">
    <property type="entry name" value="HELICASE_ATP_BIND_1"/>
    <property type="match status" value="1"/>
</dbReference>
<dbReference type="SMART" id="SM00490">
    <property type="entry name" value="HELICc"/>
    <property type="match status" value="1"/>
</dbReference>
<dbReference type="CDD" id="cd18032">
    <property type="entry name" value="DEXHc_RE_I_III_res"/>
    <property type="match status" value="1"/>
</dbReference>
<dbReference type="SUPFAM" id="SSF52540">
    <property type="entry name" value="P-loop containing nucleoside triphosphate hydrolases"/>
    <property type="match status" value="1"/>
</dbReference>
<dbReference type="Pfam" id="PF00271">
    <property type="entry name" value="Helicase_C"/>
    <property type="match status" value="1"/>
</dbReference>
<accession>A0ABN5JIL8</accession>
<dbReference type="Gene3D" id="3.40.50.300">
    <property type="entry name" value="P-loop containing nucleotide triphosphate hydrolases"/>
    <property type="match status" value="2"/>
</dbReference>
<dbReference type="GeneID" id="77467731"/>
<dbReference type="PANTHER" id="PTHR47396:SF1">
    <property type="entry name" value="ATP-DEPENDENT HELICASE IRC3-RELATED"/>
    <property type="match status" value="1"/>
</dbReference>
<evidence type="ECO:0000313" key="5">
    <source>
        <dbReference type="Proteomes" id="UP000241238"/>
    </source>
</evidence>
<dbReference type="PROSITE" id="PS51194">
    <property type="entry name" value="HELICASE_CTER"/>
    <property type="match status" value="1"/>
</dbReference>
<dbReference type="InterPro" id="IPR027417">
    <property type="entry name" value="P-loop_NTPase"/>
</dbReference>
<dbReference type="RefSeq" id="WP_005949977.1">
    <property type="nucleotide sequence ID" value="NZ_CP028103.1"/>
</dbReference>
<organism evidence="4 5">
    <name type="scientific">Fusobacterium varium ATCC 27725</name>
    <dbReference type="NCBI Taxonomy" id="469618"/>
    <lineage>
        <taxon>Bacteria</taxon>
        <taxon>Fusobacteriati</taxon>
        <taxon>Fusobacteriota</taxon>
        <taxon>Fusobacteriia</taxon>
        <taxon>Fusobacteriales</taxon>
        <taxon>Fusobacteriaceae</taxon>
        <taxon>Fusobacterium</taxon>
    </lineage>
</organism>
<dbReference type="CDD" id="cd18799">
    <property type="entry name" value="SF2_C_EcoAI-like"/>
    <property type="match status" value="1"/>
</dbReference>
<dbReference type="Proteomes" id="UP000241238">
    <property type="component" value="Chromosome"/>
</dbReference>
<sequence length="940" mass="110073">MEKSLIESLKTSSINLNIESSQNFQHKLLCNKEEKIIINLRKELENCDEFIISVAFITEGGLSLILEQLKELENRNIRGKILTGDYLNFTEPKALKRLLNYKNIELKILSKEKFHAKGYFFKKGNLWTLIIGSSNLTQTALTVNFEWNLKINSLEDGKITKDILNNFEEIFERLPKLDLEMIENYEKVYKLSKEYSKIQEKNQNSLFKKDIKPNFMQKEALENLKLLRESEDKGLLISATGTGKTYLSAFDVKNLKPEKMLFIAHRKTILRKAKYTFENIISNKKMAIYGEESIVDADYIFAMVQTLNKKEHLEKFSKNYFNYIIIDEVHHSGAKTYQSIISYFKPDFLLGMTATPERSDDFDIYRLFNHNIAYEIRLYDALRENLLCPFHYFGVSDITVDGECIDNKTSIKNLTLEQRIDHIIEKSRYYGYSGEKLHGLMFVSRVEEANILAEKFNERGIKSIALTGEHGDNTRENAIEKLENGEIEYIITVDIFNEGIDIPCVNQVILLRPTESSIVYIQQLGRGLRKNKNKEFVVVLDFIGNYEKNFLIPTAISQNNSFDKDFMKKFILNGTNMIPGESSISFEEIVKERIFENINKTNFSTKKNIEHDFNLLEKQLGRTPMLNDFFTRNMIEPSVILKFRKDYDSVLKALRPNTEFGILSEIEKNFLTFLSSFFTPAKRIHEMVILQESIKSAKISLKEVEDILEKKYKIKQQKENIENAVKHLSKEIFTSLSTMKEFEPILEKVNGEYKVSKDFKNGYENNKYFRELVEDLIKYNLGYVEKNYKQSGKESIQKYKQYTKQEGFWQLNLDFNNGYQVSGYTVFEEEKKVIMFVTMEDSSIFDNKFLDQQRFPWFSKNNRCLSRNNRLTAEGKIAENYYTLEIFVKKSSGESFYYLGQAEKVLKAKECFTEKGIPRVEYELKLKNEVPEDLFDYLQV</sequence>
<dbReference type="InterPro" id="IPR050742">
    <property type="entry name" value="Helicase_Restrict-Modif_Enz"/>
</dbReference>
<evidence type="ECO:0000256" key="1">
    <source>
        <dbReference type="SAM" id="Coils"/>
    </source>
</evidence>
<dbReference type="EMBL" id="CP028103">
    <property type="protein sequence ID" value="AVQ30964.1"/>
    <property type="molecule type" value="Genomic_DNA"/>
</dbReference>
<dbReference type="InterPro" id="IPR025202">
    <property type="entry name" value="PLD-like_dom"/>
</dbReference>
<dbReference type="InterPro" id="IPR001650">
    <property type="entry name" value="Helicase_C-like"/>
</dbReference>
<name>A0ABN5JIL8_FUSVA</name>
<dbReference type="Pfam" id="PF26350">
    <property type="entry name" value="DUF8090"/>
    <property type="match status" value="1"/>
</dbReference>
<dbReference type="Pfam" id="PF11907">
    <property type="entry name" value="DUF3427"/>
    <property type="match status" value="1"/>
</dbReference>
<evidence type="ECO:0000259" key="2">
    <source>
        <dbReference type="PROSITE" id="PS51192"/>
    </source>
</evidence>
<dbReference type="CDD" id="cd09204">
    <property type="entry name" value="PLDc_N_DEXD_b2"/>
    <property type="match status" value="1"/>
</dbReference>
<feature type="domain" description="Helicase C-terminal" evidence="3">
    <location>
        <begin position="415"/>
        <end position="571"/>
    </location>
</feature>
<keyword evidence="1" id="KW-0175">Coiled coil</keyword>
<evidence type="ECO:0000259" key="3">
    <source>
        <dbReference type="PROSITE" id="PS51194"/>
    </source>
</evidence>
<keyword evidence="5" id="KW-1185">Reference proteome</keyword>
<dbReference type="InterPro" id="IPR021835">
    <property type="entry name" value="DUF3427"/>
</dbReference>
<dbReference type="InterPro" id="IPR006935">
    <property type="entry name" value="Helicase/UvrB_N"/>
</dbReference>
<dbReference type="InterPro" id="IPR014001">
    <property type="entry name" value="Helicase_ATP-bd"/>
</dbReference>
<dbReference type="SUPFAM" id="SSF56024">
    <property type="entry name" value="Phospholipase D/nuclease"/>
    <property type="match status" value="1"/>
</dbReference>
<dbReference type="Pfam" id="PF13091">
    <property type="entry name" value="PLDc_2"/>
    <property type="match status" value="1"/>
</dbReference>
<dbReference type="SMART" id="SM00487">
    <property type="entry name" value="DEXDc"/>
    <property type="match status" value="1"/>
</dbReference>
<feature type="coiled-coil region" evidence="1">
    <location>
        <begin position="704"/>
        <end position="731"/>
    </location>
</feature>
<protein>
    <submittedName>
        <fullName evidence="4">DUF3427 domain-containing protein</fullName>
    </submittedName>
</protein>
<proteinExistence type="predicted"/>
<dbReference type="Gene3D" id="3.30.870.10">
    <property type="entry name" value="Endonuclease Chain A"/>
    <property type="match status" value="1"/>
</dbReference>
<dbReference type="InterPro" id="IPR058403">
    <property type="entry name" value="DUF8090"/>
</dbReference>
<dbReference type="PANTHER" id="PTHR47396">
    <property type="entry name" value="TYPE I RESTRICTION ENZYME ECOKI R PROTEIN"/>
    <property type="match status" value="1"/>
</dbReference>